<organism evidence="3 4">
    <name type="scientific">Arenivirga flava</name>
    <dbReference type="NCBI Taxonomy" id="1930060"/>
    <lineage>
        <taxon>Bacteria</taxon>
        <taxon>Bacillati</taxon>
        <taxon>Actinomycetota</taxon>
        <taxon>Actinomycetes</taxon>
        <taxon>Micrococcales</taxon>
        <taxon>Microbacteriaceae</taxon>
        <taxon>Arenivirga</taxon>
    </lineage>
</organism>
<dbReference type="InterPro" id="IPR047057">
    <property type="entry name" value="MerR_fam"/>
</dbReference>
<protein>
    <submittedName>
        <fullName evidence="3">MerR family transcriptional regulator</fullName>
    </submittedName>
</protein>
<sequence>MRSAELARLAGSTVRTLRHYHQIGLLDEPPRTAGGYREYGLDHLVRLLAIRRLVELGLSLDAVADALDGPPQGAAALLDALDDELRRSIEQLERRRTALAAVRSVAGDPTLRPEGARYVERLAAAGAGPDMLADERALLLLVGHGLGDAAQPFLAAVERSMLEPEQAQRSIELLALFRAAQDADEDELVRRFVEDAAALMAALGAQAPIPESTALDALFALFSSERLSAVQQRVLRRTAAAFAT</sequence>
<dbReference type="InterPro" id="IPR009061">
    <property type="entry name" value="DNA-bd_dom_put_sf"/>
</dbReference>
<dbReference type="PANTHER" id="PTHR30204">
    <property type="entry name" value="REDOX-CYCLING DRUG-SENSING TRANSCRIPTIONAL ACTIVATOR SOXR"/>
    <property type="match status" value="1"/>
</dbReference>
<dbReference type="SMART" id="SM00422">
    <property type="entry name" value="HTH_MERR"/>
    <property type="match status" value="1"/>
</dbReference>
<dbReference type="AlphaFoldDB" id="A0AA37UHT5"/>
<comment type="caution">
    <text evidence="3">The sequence shown here is derived from an EMBL/GenBank/DDBJ whole genome shotgun (WGS) entry which is preliminary data.</text>
</comment>
<dbReference type="EMBL" id="BSUL01000001">
    <property type="protein sequence ID" value="GMA27417.1"/>
    <property type="molecule type" value="Genomic_DNA"/>
</dbReference>
<dbReference type="RefSeq" id="WP_284229988.1">
    <property type="nucleotide sequence ID" value="NZ_BSUL01000001.1"/>
</dbReference>
<name>A0AA37UHT5_9MICO</name>
<feature type="domain" description="HTH merR-type" evidence="2">
    <location>
        <begin position="1"/>
        <end position="69"/>
    </location>
</feature>
<proteinExistence type="predicted"/>
<reference evidence="3 4" key="1">
    <citation type="journal article" date="2014" name="Int. J. Syst. Evol. Microbiol.">
        <title>Complete genome sequence of Corynebacterium casei LMG S-19264T (=DSM 44701T), isolated from a smear-ripened cheese.</title>
        <authorList>
            <consortium name="US DOE Joint Genome Institute (JGI-PGF)"/>
            <person name="Walter F."/>
            <person name="Albersmeier A."/>
            <person name="Kalinowski J."/>
            <person name="Ruckert C."/>
        </authorList>
    </citation>
    <scope>NUCLEOTIDE SEQUENCE [LARGE SCALE GENOMIC DNA]</scope>
    <source>
        <strain evidence="3 4">NBRC 112289</strain>
    </source>
</reference>
<evidence type="ECO:0000256" key="1">
    <source>
        <dbReference type="ARBA" id="ARBA00023125"/>
    </source>
</evidence>
<dbReference type="PANTHER" id="PTHR30204:SF93">
    <property type="entry name" value="HTH MERR-TYPE DOMAIN-CONTAINING PROTEIN"/>
    <property type="match status" value="1"/>
</dbReference>
<evidence type="ECO:0000313" key="3">
    <source>
        <dbReference type="EMBL" id="GMA27417.1"/>
    </source>
</evidence>
<dbReference type="GO" id="GO:0003700">
    <property type="term" value="F:DNA-binding transcription factor activity"/>
    <property type="evidence" value="ECO:0007669"/>
    <property type="project" value="InterPro"/>
</dbReference>
<evidence type="ECO:0000259" key="2">
    <source>
        <dbReference type="PROSITE" id="PS50937"/>
    </source>
</evidence>
<accession>A0AA37UHT5</accession>
<keyword evidence="4" id="KW-1185">Reference proteome</keyword>
<gene>
    <name evidence="3" type="ORF">GCM10025874_06700</name>
</gene>
<dbReference type="SUPFAM" id="SSF46955">
    <property type="entry name" value="Putative DNA-binding domain"/>
    <property type="match status" value="1"/>
</dbReference>
<dbReference type="Pfam" id="PF13411">
    <property type="entry name" value="MerR_1"/>
    <property type="match status" value="1"/>
</dbReference>
<dbReference type="GO" id="GO:0003677">
    <property type="term" value="F:DNA binding"/>
    <property type="evidence" value="ECO:0007669"/>
    <property type="project" value="UniProtKB-KW"/>
</dbReference>
<dbReference type="PROSITE" id="PS50937">
    <property type="entry name" value="HTH_MERR_2"/>
    <property type="match status" value="1"/>
</dbReference>
<dbReference type="InterPro" id="IPR000551">
    <property type="entry name" value="MerR-type_HTH_dom"/>
</dbReference>
<dbReference type="Proteomes" id="UP001157160">
    <property type="component" value="Unassembled WGS sequence"/>
</dbReference>
<keyword evidence="1" id="KW-0238">DNA-binding</keyword>
<evidence type="ECO:0000313" key="4">
    <source>
        <dbReference type="Proteomes" id="UP001157160"/>
    </source>
</evidence>
<dbReference type="Gene3D" id="1.10.1660.10">
    <property type="match status" value="1"/>
</dbReference>
<dbReference type="CDD" id="cd00592">
    <property type="entry name" value="HTH_MerR-like"/>
    <property type="match status" value="1"/>
</dbReference>